<sequence length="59" mass="6654">MSTQSYIKHSGHRFHCIVVNDLLRRKEQSHLGDISVTKVNNNLGAVWSCMDQVNLSAVD</sequence>
<protein>
    <submittedName>
        <fullName evidence="1">Uncharacterized protein</fullName>
    </submittedName>
</protein>
<feature type="non-terminal residue" evidence="1">
    <location>
        <position position="59"/>
    </location>
</feature>
<comment type="caution">
    <text evidence="1">The sequence shown here is derived from an EMBL/GenBank/DDBJ whole genome shotgun (WGS) entry which is preliminary data.</text>
</comment>
<gene>
    <name evidence="1" type="ORF">NHX12_032848</name>
</gene>
<dbReference type="EMBL" id="JANIIK010000048">
    <property type="protein sequence ID" value="KAJ3598885.1"/>
    <property type="molecule type" value="Genomic_DNA"/>
</dbReference>
<evidence type="ECO:0000313" key="2">
    <source>
        <dbReference type="Proteomes" id="UP001148018"/>
    </source>
</evidence>
<proteinExistence type="predicted"/>
<dbReference type="AlphaFoldDB" id="A0A9Q0II64"/>
<reference evidence="1" key="1">
    <citation type="submission" date="2022-07" db="EMBL/GenBank/DDBJ databases">
        <title>Chromosome-level genome of Muraenolepis orangiensis.</title>
        <authorList>
            <person name="Kim J."/>
        </authorList>
    </citation>
    <scope>NUCLEOTIDE SEQUENCE</scope>
    <source>
        <strain evidence="1">KU_S4_2022</strain>
        <tissue evidence="1">Muscle</tissue>
    </source>
</reference>
<dbReference type="Pfam" id="PF15429">
    <property type="entry name" value="DUF4628"/>
    <property type="match status" value="1"/>
</dbReference>
<evidence type="ECO:0000313" key="1">
    <source>
        <dbReference type="EMBL" id="KAJ3598885.1"/>
    </source>
</evidence>
<dbReference type="Proteomes" id="UP001148018">
    <property type="component" value="Unassembled WGS sequence"/>
</dbReference>
<keyword evidence="2" id="KW-1185">Reference proteome</keyword>
<organism evidence="1 2">
    <name type="scientific">Muraenolepis orangiensis</name>
    <name type="common">Patagonian moray cod</name>
    <dbReference type="NCBI Taxonomy" id="630683"/>
    <lineage>
        <taxon>Eukaryota</taxon>
        <taxon>Metazoa</taxon>
        <taxon>Chordata</taxon>
        <taxon>Craniata</taxon>
        <taxon>Vertebrata</taxon>
        <taxon>Euteleostomi</taxon>
        <taxon>Actinopterygii</taxon>
        <taxon>Neopterygii</taxon>
        <taxon>Teleostei</taxon>
        <taxon>Neoteleostei</taxon>
        <taxon>Acanthomorphata</taxon>
        <taxon>Zeiogadaria</taxon>
        <taxon>Gadariae</taxon>
        <taxon>Gadiformes</taxon>
        <taxon>Muraenolepidoidei</taxon>
        <taxon>Muraenolepididae</taxon>
        <taxon>Muraenolepis</taxon>
    </lineage>
</organism>
<dbReference type="InterPro" id="IPR027851">
    <property type="entry name" value="DUF4628"/>
</dbReference>
<accession>A0A9Q0II64</accession>
<dbReference type="OrthoDB" id="10030336at2759"/>
<name>A0A9Q0II64_9TELE</name>